<reference evidence="1 2" key="1">
    <citation type="submission" date="2019-08" db="EMBL/GenBank/DDBJ databases">
        <title>Tsukamurella conjunctivitidis sp. nov., Tsukamurella assacharolytica sp. nov. and Tsukamurella sputae sp. nov. isolated from patients with conjunctivitis, bacteraemia (lymphoma) and respiratory infection (sputum) in Hong Kong.</title>
        <authorList>
            <person name="Fok K.M.N."/>
            <person name="Fong J.Y.H."/>
        </authorList>
    </citation>
    <scope>NUCLEOTIDE SEQUENCE [LARGE SCALE GENOMIC DNA]</scope>
    <source>
        <strain evidence="1 2">HKU70</strain>
    </source>
</reference>
<accession>A0A5C5RHS7</accession>
<proteinExistence type="predicted"/>
<sequence length="221" mass="24288">MQSNAITPLDEPVKYRTVRDVELALEELLPESEFSPTQLSRIAAVARERHTDRRAQVVAILDAAAQEAAAHRPVESSPAVKALDQFRSEYEPKLTVEVLGVPGAPCPWLEEDRPRWSDPDRDIHGGVVPTESRWQSEPVSVPLTMHTGSVTKEDTIALARFSVCLLQYAGERDPYVALGYIGWRPDGTASAGRSSNNLRLDEAAALARALLLLVDAAREEV</sequence>
<protein>
    <submittedName>
        <fullName evidence="1">Uncharacterized protein</fullName>
    </submittedName>
</protein>
<evidence type="ECO:0000313" key="1">
    <source>
        <dbReference type="EMBL" id="TWS22280.1"/>
    </source>
</evidence>
<name>A0A5C5RHS7_9ACTN</name>
<evidence type="ECO:0000313" key="2">
    <source>
        <dbReference type="Proteomes" id="UP000319792"/>
    </source>
</evidence>
<comment type="caution">
    <text evidence="1">The sequence shown here is derived from an EMBL/GenBank/DDBJ whole genome shotgun (WGS) entry which is preliminary data.</text>
</comment>
<organism evidence="1 2">
    <name type="scientific">Tsukamurella sputi</name>
    <dbReference type="NCBI Taxonomy" id="2591848"/>
    <lineage>
        <taxon>Bacteria</taxon>
        <taxon>Bacillati</taxon>
        <taxon>Actinomycetota</taxon>
        <taxon>Actinomycetes</taxon>
        <taxon>Mycobacteriales</taxon>
        <taxon>Tsukamurellaceae</taxon>
        <taxon>Tsukamurella</taxon>
    </lineage>
</organism>
<dbReference type="AlphaFoldDB" id="A0A5C5RHS7"/>
<gene>
    <name evidence="1" type="ORF">FK268_19940</name>
</gene>
<dbReference type="OrthoDB" id="4773984at2"/>
<keyword evidence="2" id="KW-1185">Reference proteome</keyword>
<dbReference type="RefSeq" id="WP_146437214.1">
    <property type="nucleotide sequence ID" value="NZ_VIGV01000010.1"/>
</dbReference>
<dbReference type="EMBL" id="VIGV01000010">
    <property type="protein sequence ID" value="TWS22280.1"/>
    <property type="molecule type" value="Genomic_DNA"/>
</dbReference>
<dbReference type="Proteomes" id="UP000319792">
    <property type="component" value="Unassembled WGS sequence"/>
</dbReference>